<sequence>MRTVHEHNIASCKKMKRGDPRLLRPTARLTVLRASSFRDSPA</sequence>
<gene>
    <name evidence="1" type="ORF">EM6_2169</name>
</gene>
<accession>A0A3G9G480</accession>
<dbReference type="EMBL" id="AP018827">
    <property type="protein sequence ID" value="BBF81567.1"/>
    <property type="molecule type" value="Genomic_DNA"/>
</dbReference>
<evidence type="ECO:0000313" key="1">
    <source>
        <dbReference type="EMBL" id="BBF81567.1"/>
    </source>
</evidence>
<reference evidence="2" key="1">
    <citation type="journal article" date="2017" name="Biotechnol. Biofuels">
        <title>Evaluation of environmental bacterial communities as a factor affecting the growth of duckweed Lemna minor.</title>
        <authorList>
            <person name="Ishizawa H."/>
            <person name="Kuroda M."/>
            <person name="Morikawa M."/>
            <person name="Ike M."/>
        </authorList>
    </citation>
    <scope>NUCLEOTIDE SEQUENCE [LARGE SCALE GENOMIC DNA]</scope>
    <source>
        <strain evidence="2">M6</strain>
    </source>
</reference>
<name>A0A3G9G480_9CAUL</name>
<proteinExistence type="predicted"/>
<dbReference type="Proteomes" id="UP000278756">
    <property type="component" value="Chromosome 1"/>
</dbReference>
<reference evidence="2" key="2">
    <citation type="journal article" date="2017" name="Plant Physiol. Biochem.">
        <title>Differential oxidative and antioxidative response of duckweed Lemna minor toward plant growth promoting/inhibiting bacteria.</title>
        <authorList>
            <person name="Ishizawa H."/>
            <person name="Kuroda M."/>
            <person name="Morikawa M."/>
            <person name="Ike M."/>
        </authorList>
    </citation>
    <scope>NUCLEOTIDE SEQUENCE [LARGE SCALE GENOMIC DNA]</scope>
    <source>
        <strain evidence="2">M6</strain>
    </source>
</reference>
<dbReference type="AlphaFoldDB" id="A0A3G9G480"/>
<protein>
    <submittedName>
        <fullName evidence="1">Uncharacterized protein</fullName>
    </submittedName>
</protein>
<organism evidence="1 2">
    <name type="scientific">Asticcacaulis excentricus</name>
    <dbReference type="NCBI Taxonomy" id="78587"/>
    <lineage>
        <taxon>Bacteria</taxon>
        <taxon>Pseudomonadati</taxon>
        <taxon>Pseudomonadota</taxon>
        <taxon>Alphaproteobacteria</taxon>
        <taxon>Caulobacterales</taxon>
        <taxon>Caulobacteraceae</taxon>
        <taxon>Asticcacaulis</taxon>
    </lineage>
</organism>
<evidence type="ECO:0000313" key="2">
    <source>
        <dbReference type="Proteomes" id="UP000278756"/>
    </source>
</evidence>